<keyword evidence="4 6" id="KW-1133">Transmembrane helix</keyword>
<dbReference type="Proteomes" id="UP000006727">
    <property type="component" value="Chromosome 12"/>
</dbReference>
<feature type="domain" description="EamA" evidence="7">
    <location>
        <begin position="43"/>
        <end position="172"/>
    </location>
</feature>
<dbReference type="SUPFAM" id="SSF103481">
    <property type="entry name" value="Multidrug resistance efflux transporter EmrE"/>
    <property type="match status" value="2"/>
</dbReference>
<feature type="transmembrane region" description="Helical" evidence="6">
    <location>
        <begin position="346"/>
        <end position="366"/>
    </location>
</feature>
<dbReference type="KEGG" id="ppp:112289707"/>
<sequence>MVTQNDQAGVEQPESVKLSIPADVEGLILEPKKHWTKYAVVPVLVLVLVQVLSGGHQILSRVALVTGIDPLLFTFYRNFIAFAVLAPFAYYVESRDMRPKMTLATFGNLNILAFFAILGNQQFYLAGLKLTSPLFAAVAQNTIPVITFLLAASIGQEEISCRKMSGLAKILGTFIGFGGAVTMTLYKGAKIYASEAGKDELDGFVNLFKYAGIPALVDIKIDHWALGAFYLLLNCTLWGLYLINQGSVLVKYPALLSMGCLTELFGSIQVGIIGAAMKGVQSLDFRSVTLNHLMVITYAGVVVSAIVQVLQAWCIQQTGAFFVSIFLPVQTLVVAVLAIIVLGETLYLGVVIGGVLVIGGFYIVNYGQKMERKKKKLLLLQCKTKSGVISFSGEDKKLSDLEEPLLS</sequence>
<keyword evidence="5 6" id="KW-0472">Membrane</keyword>
<dbReference type="OMA" id="SSSTRMW"/>
<dbReference type="EMBL" id="ABEU02000012">
    <property type="status" value="NOT_ANNOTATED_CDS"/>
    <property type="molecule type" value="Genomic_DNA"/>
</dbReference>
<dbReference type="OrthoDB" id="1728340at2759"/>
<dbReference type="EnsemblPlants" id="Pp3c12_19870V3.2">
    <property type="protein sequence ID" value="Pp3c12_19870V3.2"/>
    <property type="gene ID" value="Pp3c12_19870"/>
</dbReference>
<feature type="transmembrane region" description="Helical" evidence="6">
    <location>
        <begin position="224"/>
        <end position="243"/>
    </location>
</feature>
<dbReference type="AlphaFoldDB" id="A0A7I4AGC4"/>
<dbReference type="InterPro" id="IPR037185">
    <property type="entry name" value="EmrE-like"/>
</dbReference>
<keyword evidence="9" id="KW-1185">Reference proteome</keyword>
<feature type="transmembrane region" description="Helical" evidence="6">
    <location>
        <begin position="38"/>
        <end position="59"/>
    </location>
</feature>
<dbReference type="PANTHER" id="PTHR31218">
    <property type="entry name" value="WAT1-RELATED PROTEIN"/>
    <property type="match status" value="1"/>
</dbReference>
<evidence type="ECO:0000313" key="9">
    <source>
        <dbReference type="Proteomes" id="UP000006727"/>
    </source>
</evidence>
<feature type="domain" description="EamA" evidence="7">
    <location>
        <begin position="226"/>
        <end position="365"/>
    </location>
</feature>
<feature type="transmembrane region" description="Helical" evidence="6">
    <location>
        <begin position="135"/>
        <end position="154"/>
    </location>
</feature>
<dbReference type="RefSeq" id="XP_024390945.1">
    <property type="nucleotide sequence ID" value="XM_024535177.2"/>
</dbReference>
<feature type="transmembrane region" description="Helical" evidence="6">
    <location>
        <begin position="255"/>
        <end position="277"/>
    </location>
</feature>
<dbReference type="Gramene" id="Pp3c12_19870V3.2">
    <property type="protein sequence ID" value="Pp3c12_19870V3.2"/>
    <property type="gene ID" value="Pp3c12_19870"/>
</dbReference>
<evidence type="ECO:0000256" key="3">
    <source>
        <dbReference type="ARBA" id="ARBA00022692"/>
    </source>
</evidence>
<organism evidence="8 9">
    <name type="scientific">Physcomitrium patens</name>
    <name type="common">Spreading-leaved earth moss</name>
    <name type="synonym">Physcomitrella patens</name>
    <dbReference type="NCBI Taxonomy" id="3218"/>
    <lineage>
        <taxon>Eukaryota</taxon>
        <taxon>Viridiplantae</taxon>
        <taxon>Streptophyta</taxon>
        <taxon>Embryophyta</taxon>
        <taxon>Bryophyta</taxon>
        <taxon>Bryophytina</taxon>
        <taxon>Bryopsida</taxon>
        <taxon>Funariidae</taxon>
        <taxon>Funariales</taxon>
        <taxon>Funariaceae</taxon>
        <taxon>Physcomitrium</taxon>
    </lineage>
</organism>
<comment type="subcellular location">
    <subcellularLocation>
        <location evidence="1 6">Membrane</location>
        <topology evidence="1 6">Multi-pass membrane protein</topology>
    </subcellularLocation>
</comment>
<feature type="transmembrane region" description="Helical" evidence="6">
    <location>
        <begin position="71"/>
        <end position="91"/>
    </location>
</feature>
<reference evidence="8 9" key="1">
    <citation type="journal article" date="2008" name="Science">
        <title>The Physcomitrella genome reveals evolutionary insights into the conquest of land by plants.</title>
        <authorList>
            <person name="Rensing S."/>
            <person name="Lang D."/>
            <person name="Zimmer A."/>
            <person name="Terry A."/>
            <person name="Salamov A."/>
            <person name="Shapiro H."/>
            <person name="Nishiyama T."/>
            <person name="Perroud P.-F."/>
            <person name="Lindquist E."/>
            <person name="Kamisugi Y."/>
            <person name="Tanahashi T."/>
            <person name="Sakakibara K."/>
            <person name="Fujita T."/>
            <person name="Oishi K."/>
            <person name="Shin-I T."/>
            <person name="Kuroki Y."/>
            <person name="Toyoda A."/>
            <person name="Suzuki Y."/>
            <person name="Hashimoto A."/>
            <person name="Yamaguchi K."/>
            <person name="Sugano A."/>
            <person name="Kohara Y."/>
            <person name="Fujiyama A."/>
            <person name="Anterola A."/>
            <person name="Aoki S."/>
            <person name="Ashton N."/>
            <person name="Barbazuk W.B."/>
            <person name="Barker E."/>
            <person name="Bennetzen J."/>
            <person name="Bezanilla M."/>
            <person name="Blankenship R."/>
            <person name="Cho S.H."/>
            <person name="Dutcher S."/>
            <person name="Estelle M."/>
            <person name="Fawcett J.A."/>
            <person name="Gundlach H."/>
            <person name="Hanada K."/>
            <person name="Heyl A."/>
            <person name="Hicks K.A."/>
            <person name="Hugh J."/>
            <person name="Lohr M."/>
            <person name="Mayer K."/>
            <person name="Melkozernov A."/>
            <person name="Murata T."/>
            <person name="Nelson D."/>
            <person name="Pils B."/>
            <person name="Prigge M."/>
            <person name="Reiss B."/>
            <person name="Renner T."/>
            <person name="Rombauts S."/>
            <person name="Rushton P."/>
            <person name="Sanderfoot A."/>
            <person name="Schween G."/>
            <person name="Shiu S.-H."/>
            <person name="Stueber K."/>
            <person name="Theodoulou F.L."/>
            <person name="Tu H."/>
            <person name="Van de Peer Y."/>
            <person name="Verrier P.J."/>
            <person name="Waters E."/>
            <person name="Wood A."/>
            <person name="Yang L."/>
            <person name="Cove D."/>
            <person name="Cuming A."/>
            <person name="Hasebe M."/>
            <person name="Lucas S."/>
            <person name="Mishler D.B."/>
            <person name="Reski R."/>
            <person name="Grigoriev I."/>
            <person name="Quatrano R.S."/>
            <person name="Boore J.L."/>
        </authorList>
    </citation>
    <scope>NUCLEOTIDE SEQUENCE [LARGE SCALE GENOMIC DNA]</scope>
    <source>
        <strain evidence="8 9">cv. Gransden 2004</strain>
    </source>
</reference>
<dbReference type="InterPro" id="IPR000620">
    <property type="entry name" value="EamA_dom"/>
</dbReference>
<evidence type="ECO:0000256" key="4">
    <source>
        <dbReference type="ARBA" id="ARBA00022989"/>
    </source>
</evidence>
<evidence type="ECO:0000259" key="7">
    <source>
        <dbReference type="Pfam" id="PF00892"/>
    </source>
</evidence>
<name>A0A7I4AGC4_PHYPA</name>
<feature type="transmembrane region" description="Helical" evidence="6">
    <location>
        <begin position="289"/>
        <end position="307"/>
    </location>
</feature>
<reference evidence="8 9" key="2">
    <citation type="journal article" date="2018" name="Plant J.">
        <title>The Physcomitrella patens chromosome-scale assembly reveals moss genome structure and evolution.</title>
        <authorList>
            <person name="Lang D."/>
            <person name="Ullrich K.K."/>
            <person name="Murat F."/>
            <person name="Fuchs J."/>
            <person name="Jenkins J."/>
            <person name="Haas F.B."/>
            <person name="Piednoel M."/>
            <person name="Gundlach H."/>
            <person name="Van Bel M."/>
            <person name="Meyberg R."/>
            <person name="Vives C."/>
            <person name="Morata J."/>
            <person name="Symeonidi A."/>
            <person name="Hiss M."/>
            <person name="Muchero W."/>
            <person name="Kamisugi Y."/>
            <person name="Saleh O."/>
            <person name="Blanc G."/>
            <person name="Decker E.L."/>
            <person name="van Gessel N."/>
            <person name="Grimwood J."/>
            <person name="Hayes R.D."/>
            <person name="Graham S.W."/>
            <person name="Gunter L.E."/>
            <person name="McDaniel S.F."/>
            <person name="Hoernstein S.N.W."/>
            <person name="Larsson A."/>
            <person name="Li F.W."/>
            <person name="Perroud P.F."/>
            <person name="Phillips J."/>
            <person name="Ranjan P."/>
            <person name="Rokshar D.S."/>
            <person name="Rothfels C.J."/>
            <person name="Schneider L."/>
            <person name="Shu S."/>
            <person name="Stevenson D.W."/>
            <person name="Thummler F."/>
            <person name="Tillich M."/>
            <person name="Villarreal Aguilar J.C."/>
            <person name="Widiez T."/>
            <person name="Wong G.K."/>
            <person name="Wymore A."/>
            <person name="Zhang Y."/>
            <person name="Zimmer A.D."/>
            <person name="Quatrano R.S."/>
            <person name="Mayer K.F.X."/>
            <person name="Goodstein D."/>
            <person name="Casacuberta J.M."/>
            <person name="Vandepoele K."/>
            <person name="Reski R."/>
            <person name="Cuming A.C."/>
            <person name="Tuskan G.A."/>
            <person name="Maumus F."/>
            <person name="Salse J."/>
            <person name="Schmutz J."/>
            <person name="Rensing S.A."/>
        </authorList>
    </citation>
    <scope>NUCLEOTIDE SEQUENCE [LARGE SCALE GENOMIC DNA]</scope>
    <source>
        <strain evidence="8 9">cv. Gransden 2004</strain>
    </source>
</reference>
<comment type="similarity">
    <text evidence="2 6">Belongs to the drug/metabolite transporter (DMT) superfamily. Plant drug/metabolite exporter (P-DME) (TC 2.A.7.4) family.</text>
</comment>
<evidence type="ECO:0000313" key="8">
    <source>
        <dbReference type="EnsemblPlants" id="Pp3c12_19870V3.2"/>
    </source>
</evidence>
<protein>
    <recommendedName>
        <fullName evidence="6">WAT1-related protein</fullName>
    </recommendedName>
</protein>
<accession>A0A7I4AGC4</accession>
<dbReference type="GeneID" id="112289707"/>
<feature type="transmembrane region" description="Helical" evidence="6">
    <location>
        <begin position="166"/>
        <end position="186"/>
    </location>
</feature>
<dbReference type="GO" id="GO:0005886">
    <property type="term" value="C:plasma membrane"/>
    <property type="evidence" value="ECO:0000318"/>
    <property type="project" value="GO_Central"/>
</dbReference>
<dbReference type="GO" id="GO:0022857">
    <property type="term" value="F:transmembrane transporter activity"/>
    <property type="evidence" value="ECO:0007669"/>
    <property type="project" value="InterPro"/>
</dbReference>
<dbReference type="InParanoid" id="A0A7I4AGC4"/>
<feature type="transmembrane region" description="Helical" evidence="6">
    <location>
        <begin position="319"/>
        <end position="340"/>
    </location>
</feature>
<dbReference type="FunCoup" id="A0A7I4AGC4">
    <property type="interactions" value="78"/>
</dbReference>
<evidence type="ECO:0000256" key="1">
    <source>
        <dbReference type="ARBA" id="ARBA00004141"/>
    </source>
</evidence>
<feature type="transmembrane region" description="Helical" evidence="6">
    <location>
        <begin position="103"/>
        <end position="123"/>
    </location>
</feature>
<evidence type="ECO:0000256" key="2">
    <source>
        <dbReference type="ARBA" id="ARBA00007635"/>
    </source>
</evidence>
<keyword evidence="3 6" id="KW-0812">Transmembrane</keyword>
<proteinExistence type="inferred from homology"/>
<dbReference type="Pfam" id="PF00892">
    <property type="entry name" value="EamA"/>
    <property type="match status" value="2"/>
</dbReference>
<evidence type="ECO:0000256" key="5">
    <source>
        <dbReference type="ARBA" id="ARBA00023136"/>
    </source>
</evidence>
<gene>
    <name evidence="8" type="primary">LOC112289707</name>
</gene>
<dbReference type="InterPro" id="IPR030184">
    <property type="entry name" value="WAT1-related"/>
</dbReference>
<reference evidence="8" key="3">
    <citation type="submission" date="2020-12" db="UniProtKB">
        <authorList>
            <consortium name="EnsemblPlants"/>
        </authorList>
    </citation>
    <scope>IDENTIFICATION</scope>
</reference>
<evidence type="ECO:0000256" key="6">
    <source>
        <dbReference type="RuleBase" id="RU363077"/>
    </source>
</evidence>